<dbReference type="RefSeq" id="WP_065611955.1">
    <property type="nucleotide sequence ID" value="NZ_CAWMPN010000025.1"/>
</dbReference>
<dbReference type="SUPFAM" id="SSF63520">
    <property type="entry name" value="PTS-regulatory domain, PRD"/>
    <property type="match status" value="1"/>
</dbReference>
<accession>A0A1B9NV70</accession>
<evidence type="ECO:0000313" key="2">
    <source>
        <dbReference type="EMBL" id="OCH18395.1"/>
    </source>
</evidence>
<organism evidence="2 3">
    <name type="scientific">Aliivibrio logei</name>
    <name type="common">Vibrio logei</name>
    <dbReference type="NCBI Taxonomy" id="688"/>
    <lineage>
        <taxon>Bacteria</taxon>
        <taxon>Pseudomonadati</taxon>
        <taxon>Pseudomonadota</taxon>
        <taxon>Gammaproteobacteria</taxon>
        <taxon>Vibrionales</taxon>
        <taxon>Vibrionaceae</taxon>
        <taxon>Aliivibrio</taxon>
    </lineage>
</organism>
<dbReference type="OrthoDB" id="8589790at2"/>
<protein>
    <submittedName>
        <fullName evidence="2">Transcriptional regulator</fullName>
    </submittedName>
</protein>
<sequence length="115" mass="13163">MDSNTLDINEELFTEEVDSTFNKVISILRAENIFPDSVQKQMLFSHLKAMVIRSHTHESLPEVEIDMFDEISKSSHKLAEDVVSLFPTLAYEESYLLSVHFEVAKENELTEELGA</sequence>
<dbReference type="STRING" id="688.A6E04_17105"/>
<dbReference type="InterPro" id="IPR020044">
    <property type="entry name" value="PRD_EF0829/AHA3910"/>
</dbReference>
<dbReference type="Gene3D" id="1.10.1790.10">
    <property type="entry name" value="PRD domain"/>
    <property type="match status" value="1"/>
</dbReference>
<dbReference type="InterPro" id="IPR036634">
    <property type="entry name" value="PRD_sf"/>
</dbReference>
<dbReference type="EMBL" id="MAJU01000025">
    <property type="protein sequence ID" value="OCH18395.1"/>
    <property type="molecule type" value="Genomic_DNA"/>
</dbReference>
<name>A0A1B9NV70_ALILO</name>
<evidence type="ECO:0000259" key="1">
    <source>
        <dbReference type="PROSITE" id="PS51372"/>
    </source>
</evidence>
<dbReference type="GO" id="GO:0006355">
    <property type="term" value="P:regulation of DNA-templated transcription"/>
    <property type="evidence" value="ECO:0007669"/>
    <property type="project" value="InterPro"/>
</dbReference>
<proteinExistence type="predicted"/>
<feature type="domain" description="PRD" evidence="1">
    <location>
        <begin position="8"/>
        <end position="111"/>
    </location>
</feature>
<reference evidence="2 3" key="1">
    <citation type="submission" date="2016-06" db="EMBL/GenBank/DDBJ databases">
        <authorList>
            <person name="Kjaerup R.B."/>
            <person name="Dalgaard T.S."/>
            <person name="Juul-Madsen H.R."/>
        </authorList>
    </citation>
    <scope>NUCLEOTIDE SEQUENCE [LARGE SCALE GENOMIC DNA]</scope>
    <source>
        <strain evidence="2 3">1S159</strain>
    </source>
</reference>
<dbReference type="AlphaFoldDB" id="A0A1B9NV70"/>
<dbReference type="InterPro" id="IPR011608">
    <property type="entry name" value="PRD"/>
</dbReference>
<comment type="caution">
    <text evidence="2">The sequence shown here is derived from an EMBL/GenBank/DDBJ whole genome shotgun (WGS) entry which is preliminary data.</text>
</comment>
<evidence type="ECO:0000313" key="3">
    <source>
        <dbReference type="Proteomes" id="UP000093523"/>
    </source>
</evidence>
<dbReference type="PROSITE" id="PS51372">
    <property type="entry name" value="PRD_2"/>
    <property type="match status" value="1"/>
</dbReference>
<dbReference type="NCBIfam" id="TIGR03582">
    <property type="entry name" value="EF_0829"/>
    <property type="match status" value="1"/>
</dbReference>
<gene>
    <name evidence="2" type="ORF">A6E04_17105</name>
</gene>
<dbReference type="Proteomes" id="UP000093523">
    <property type="component" value="Unassembled WGS sequence"/>
</dbReference>